<protein>
    <submittedName>
        <fullName evidence="1">Uncharacterized protein</fullName>
    </submittedName>
</protein>
<organism evidence="1 2">
    <name type="scientific">Candidatus Ornithospirochaeta stercoripullorum</name>
    <dbReference type="NCBI Taxonomy" id="2840899"/>
    <lineage>
        <taxon>Bacteria</taxon>
        <taxon>Pseudomonadati</taxon>
        <taxon>Spirochaetota</taxon>
        <taxon>Spirochaetia</taxon>
        <taxon>Spirochaetales</taxon>
        <taxon>Spirochaetaceae</taxon>
        <taxon>Spirochaetaceae incertae sedis</taxon>
        <taxon>Candidatus Ornithospirochaeta</taxon>
    </lineage>
</organism>
<dbReference type="Proteomes" id="UP000823615">
    <property type="component" value="Unassembled WGS sequence"/>
</dbReference>
<comment type="caution">
    <text evidence="1">The sequence shown here is derived from an EMBL/GenBank/DDBJ whole genome shotgun (WGS) entry which is preliminary data.</text>
</comment>
<evidence type="ECO:0000313" key="1">
    <source>
        <dbReference type="EMBL" id="MBO8436523.1"/>
    </source>
</evidence>
<dbReference type="EMBL" id="JADIMT010000069">
    <property type="protein sequence ID" value="MBO8436523.1"/>
    <property type="molecule type" value="Genomic_DNA"/>
</dbReference>
<gene>
    <name evidence="1" type="ORF">IAA97_06050</name>
</gene>
<evidence type="ECO:0000313" key="2">
    <source>
        <dbReference type="Proteomes" id="UP000823615"/>
    </source>
</evidence>
<proteinExistence type="predicted"/>
<name>A0A9D9H6D6_9SPIO</name>
<accession>A0A9D9H6D6</accession>
<sequence length="168" mass="19288">MRQLFICIFIVIPLSSLNASWQFGFDLRDVDSAFMGAMRIDAEVSYRWDGVRVTLPLRYSSSYSYELSFFETGLAVSVYPLDDLGLYIGASMLRAGYFWGLEAPDERFMLFSEVFSGWTFSFPWFFIEPRLCVMDVFGTEEGRIGDLREAIPQYSKVRISLIVGVELP</sequence>
<reference evidence="1" key="1">
    <citation type="submission" date="2020-10" db="EMBL/GenBank/DDBJ databases">
        <authorList>
            <person name="Gilroy R."/>
        </authorList>
    </citation>
    <scope>NUCLEOTIDE SEQUENCE</scope>
    <source>
        <strain evidence="1">7293</strain>
    </source>
</reference>
<dbReference type="AlphaFoldDB" id="A0A9D9H6D6"/>
<reference evidence="1" key="2">
    <citation type="journal article" date="2021" name="PeerJ">
        <title>Extensive microbial diversity within the chicken gut microbiome revealed by metagenomics and culture.</title>
        <authorList>
            <person name="Gilroy R."/>
            <person name="Ravi A."/>
            <person name="Getino M."/>
            <person name="Pursley I."/>
            <person name="Horton D.L."/>
            <person name="Alikhan N.F."/>
            <person name="Baker D."/>
            <person name="Gharbi K."/>
            <person name="Hall N."/>
            <person name="Watson M."/>
            <person name="Adriaenssens E.M."/>
            <person name="Foster-Nyarko E."/>
            <person name="Jarju S."/>
            <person name="Secka A."/>
            <person name="Antonio M."/>
            <person name="Oren A."/>
            <person name="Chaudhuri R.R."/>
            <person name="La Ragione R."/>
            <person name="Hildebrand F."/>
            <person name="Pallen M.J."/>
        </authorList>
    </citation>
    <scope>NUCLEOTIDE SEQUENCE</scope>
    <source>
        <strain evidence="1">7293</strain>
    </source>
</reference>